<sequence>MQLIKDGGGGGSSVFAPQPAARRTVERSFNLICVSVHKRQHMMAAFTRKSFFLLRASSSPLRLKEAAQLGSHKLQYHRDIKE</sequence>
<gene>
    <name evidence="1" type="ORF">GBF38_004718</name>
</gene>
<evidence type="ECO:0000313" key="1">
    <source>
        <dbReference type="EMBL" id="KAG8012214.1"/>
    </source>
</evidence>
<name>A0ACB7FDE4_NIBAL</name>
<reference evidence="1" key="1">
    <citation type="submission" date="2020-04" db="EMBL/GenBank/DDBJ databases">
        <title>A chromosome-scale assembly and high-density genetic map of the yellow drum (Nibea albiflora) genome.</title>
        <authorList>
            <person name="Xu D."/>
            <person name="Zhang W."/>
            <person name="Chen R."/>
            <person name="Tan P."/>
            <person name="Wang L."/>
            <person name="Song H."/>
            <person name="Tian L."/>
            <person name="Zhu Q."/>
            <person name="Wang B."/>
        </authorList>
    </citation>
    <scope>NUCLEOTIDE SEQUENCE</scope>
    <source>
        <strain evidence="1">ZJHYS-2018</strain>
    </source>
</reference>
<organism evidence="1 2">
    <name type="scientific">Nibea albiflora</name>
    <name type="common">Yellow drum</name>
    <name type="synonym">Corvina albiflora</name>
    <dbReference type="NCBI Taxonomy" id="240163"/>
    <lineage>
        <taxon>Eukaryota</taxon>
        <taxon>Metazoa</taxon>
        <taxon>Chordata</taxon>
        <taxon>Craniata</taxon>
        <taxon>Vertebrata</taxon>
        <taxon>Euteleostomi</taxon>
        <taxon>Actinopterygii</taxon>
        <taxon>Neopterygii</taxon>
        <taxon>Teleostei</taxon>
        <taxon>Neoteleostei</taxon>
        <taxon>Acanthomorphata</taxon>
        <taxon>Eupercaria</taxon>
        <taxon>Sciaenidae</taxon>
        <taxon>Nibea</taxon>
    </lineage>
</organism>
<dbReference type="EMBL" id="CM024801">
    <property type="protein sequence ID" value="KAG8012214.1"/>
    <property type="molecule type" value="Genomic_DNA"/>
</dbReference>
<proteinExistence type="predicted"/>
<comment type="caution">
    <text evidence="1">The sequence shown here is derived from an EMBL/GenBank/DDBJ whole genome shotgun (WGS) entry which is preliminary data.</text>
</comment>
<dbReference type="Proteomes" id="UP000805704">
    <property type="component" value="Chromosome 13"/>
</dbReference>
<protein>
    <submittedName>
        <fullName evidence="1">Uncharacterized protein</fullName>
    </submittedName>
</protein>
<evidence type="ECO:0000313" key="2">
    <source>
        <dbReference type="Proteomes" id="UP000805704"/>
    </source>
</evidence>
<accession>A0ACB7FDE4</accession>
<keyword evidence="2" id="KW-1185">Reference proteome</keyword>